<protein>
    <submittedName>
        <fullName evidence="4">Uncharacterized protein</fullName>
    </submittedName>
</protein>
<evidence type="ECO:0000256" key="3">
    <source>
        <dbReference type="SAM" id="Coils"/>
    </source>
</evidence>
<evidence type="ECO:0000256" key="2">
    <source>
        <dbReference type="ARBA" id="ARBA00023054"/>
    </source>
</evidence>
<dbReference type="PANTHER" id="PTHR31580">
    <property type="entry name" value="FILAMENT-LIKE PLANT PROTEIN 4"/>
    <property type="match status" value="1"/>
</dbReference>
<dbReference type="SUPFAM" id="SSF57997">
    <property type="entry name" value="Tropomyosin"/>
    <property type="match status" value="1"/>
</dbReference>
<dbReference type="InterPro" id="IPR008587">
    <property type="entry name" value="FPP_plant"/>
</dbReference>
<reference evidence="4" key="1">
    <citation type="submission" date="2019-12" db="EMBL/GenBank/DDBJ databases">
        <title>Genome sequencing and annotation of Brassica cretica.</title>
        <authorList>
            <person name="Studholme D.J."/>
            <person name="Sarris P."/>
        </authorList>
    </citation>
    <scope>NUCLEOTIDE SEQUENCE</scope>
    <source>
        <strain evidence="4">PFS-109/04</strain>
        <tissue evidence="4">Leaf</tissue>
    </source>
</reference>
<organism evidence="4 5">
    <name type="scientific">Brassica cretica</name>
    <name type="common">Mustard</name>
    <dbReference type="NCBI Taxonomy" id="69181"/>
    <lineage>
        <taxon>Eukaryota</taxon>
        <taxon>Viridiplantae</taxon>
        <taxon>Streptophyta</taxon>
        <taxon>Embryophyta</taxon>
        <taxon>Tracheophyta</taxon>
        <taxon>Spermatophyta</taxon>
        <taxon>Magnoliopsida</taxon>
        <taxon>eudicotyledons</taxon>
        <taxon>Gunneridae</taxon>
        <taxon>Pentapetalae</taxon>
        <taxon>rosids</taxon>
        <taxon>malvids</taxon>
        <taxon>Brassicales</taxon>
        <taxon>Brassicaceae</taxon>
        <taxon>Brassiceae</taxon>
        <taxon>Brassica</taxon>
    </lineage>
</organism>
<name>A0A8S9MQI8_BRACR</name>
<feature type="coiled-coil region" evidence="3">
    <location>
        <begin position="5"/>
        <end position="88"/>
    </location>
</feature>
<evidence type="ECO:0000313" key="4">
    <source>
        <dbReference type="EMBL" id="KAF3484803.1"/>
    </source>
</evidence>
<accession>A0A8S9MQI8</accession>
<keyword evidence="2 3" id="KW-0175">Coiled coil</keyword>
<dbReference type="AlphaFoldDB" id="A0A8S9MQI8"/>
<comment type="similarity">
    <text evidence="1">Belongs to the FPP family.</text>
</comment>
<dbReference type="Pfam" id="PF05911">
    <property type="entry name" value="FPP"/>
    <property type="match status" value="1"/>
</dbReference>
<dbReference type="Proteomes" id="UP000712600">
    <property type="component" value="Unassembled WGS sequence"/>
</dbReference>
<dbReference type="PANTHER" id="PTHR31580:SF4">
    <property type="entry name" value="FILAMENT-LIKE PLANT PROTEIN 6"/>
    <property type="match status" value="1"/>
</dbReference>
<dbReference type="EMBL" id="QGKX02002183">
    <property type="protein sequence ID" value="KAF3484803.1"/>
    <property type="molecule type" value="Genomic_DNA"/>
</dbReference>
<comment type="caution">
    <text evidence="4">The sequence shown here is derived from an EMBL/GenBank/DDBJ whole genome shotgun (WGS) entry which is preliminary data.</text>
</comment>
<proteinExistence type="inferred from homology"/>
<evidence type="ECO:0000256" key="1">
    <source>
        <dbReference type="ARBA" id="ARBA00005921"/>
    </source>
</evidence>
<sequence length="153" mass="17935">MGVDMEELKFQLQESEQMLADIRSQLDSSQRSNWLADTQLRCMTQSYRSLETHAANLEIDVNQLKEKVRSLENELEDEKLNHQEAVMRCHELEEHIQRAPIYFPRNINSSLVAEDHEEADIKTVTPPNCFRHRSVNRATIKQEHARTTFLCQV</sequence>
<gene>
    <name evidence="4" type="ORF">F2Q69_00052247</name>
</gene>
<evidence type="ECO:0000313" key="5">
    <source>
        <dbReference type="Proteomes" id="UP000712600"/>
    </source>
</evidence>